<keyword evidence="3" id="KW-1185">Reference proteome</keyword>
<keyword evidence="1" id="KW-0812">Transmembrane</keyword>
<gene>
    <name evidence="2" type="ORF">L596_000344</name>
</gene>
<name>A0A4U8UIH7_STECR</name>
<comment type="caution">
    <text evidence="2">The sequence shown here is derived from an EMBL/GenBank/DDBJ whole genome shotgun (WGS) entry which is preliminary data.</text>
</comment>
<reference evidence="2 3" key="1">
    <citation type="journal article" date="2015" name="Genome Biol.">
        <title>Comparative genomics of Steinernema reveals deeply conserved gene regulatory networks.</title>
        <authorList>
            <person name="Dillman A.R."/>
            <person name="Macchietto M."/>
            <person name="Porter C.F."/>
            <person name="Rogers A."/>
            <person name="Williams B."/>
            <person name="Antoshechkin I."/>
            <person name="Lee M.M."/>
            <person name="Goodwin Z."/>
            <person name="Lu X."/>
            <person name="Lewis E.E."/>
            <person name="Goodrich-Blair H."/>
            <person name="Stock S.P."/>
            <person name="Adams B.J."/>
            <person name="Sternberg P.W."/>
            <person name="Mortazavi A."/>
        </authorList>
    </citation>
    <scope>NUCLEOTIDE SEQUENCE [LARGE SCALE GENOMIC DNA]</scope>
    <source>
        <strain evidence="2 3">ALL</strain>
    </source>
</reference>
<reference evidence="2 3" key="2">
    <citation type="journal article" date="2019" name="G3 (Bethesda)">
        <title>Hybrid Assembly of the Genome of the Entomopathogenic Nematode Steinernema carpocapsae Identifies the X-Chromosome.</title>
        <authorList>
            <person name="Serra L."/>
            <person name="Macchietto M."/>
            <person name="Macias-Munoz A."/>
            <person name="McGill C.J."/>
            <person name="Rodriguez I.M."/>
            <person name="Rodriguez B."/>
            <person name="Murad R."/>
            <person name="Mortazavi A."/>
        </authorList>
    </citation>
    <scope>NUCLEOTIDE SEQUENCE [LARGE SCALE GENOMIC DNA]</scope>
    <source>
        <strain evidence="2 3">ALL</strain>
    </source>
</reference>
<evidence type="ECO:0000313" key="2">
    <source>
        <dbReference type="EMBL" id="TMS32516.1"/>
    </source>
</evidence>
<dbReference type="AlphaFoldDB" id="A0A4U8UIH7"/>
<proteinExistence type="predicted"/>
<protein>
    <submittedName>
        <fullName evidence="2">Uncharacterized protein</fullName>
    </submittedName>
</protein>
<keyword evidence="1" id="KW-0472">Membrane</keyword>
<keyword evidence="1" id="KW-1133">Transmembrane helix</keyword>
<evidence type="ECO:0000313" key="3">
    <source>
        <dbReference type="Proteomes" id="UP000298663"/>
    </source>
</evidence>
<organism evidence="2 3">
    <name type="scientific">Steinernema carpocapsae</name>
    <name type="common">Entomopathogenic nematode</name>
    <dbReference type="NCBI Taxonomy" id="34508"/>
    <lineage>
        <taxon>Eukaryota</taxon>
        <taxon>Metazoa</taxon>
        <taxon>Ecdysozoa</taxon>
        <taxon>Nematoda</taxon>
        <taxon>Chromadorea</taxon>
        <taxon>Rhabditida</taxon>
        <taxon>Tylenchina</taxon>
        <taxon>Panagrolaimomorpha</taxon>
        <taxon>Strongyloidoidea</taxon>
        <taxon>Steinernematidae</taxon>
        <taxon>Steinernema</taxon>
    </lineage>
</organism>
<evidence type="ECO:0000256" key="1">
    <source>
        <dbReference type="SAM" id="Phobius"/>
    </source>
</evidence>
<sequence>MCKKRETAVAIAMVMSKENTFNFALVILGIMCAFLVLYLLVGLIITFCGHRIWPHVAAEHEEAPIVPEAPVTVISGAGLY</sequence>
<dbReference type="EMBL" id="AZBU02000001">
    <property type="protein sequence ID" value="TMS32516.1"/>
    <property type="molecule type" value="Genomic_DNA"/>
</dbReference>
<dbReference type="Proteomes" id="UP000298663">
    <property type="component" value="Unassembled WGS sequence"/>
</dbReference>
<accession>A0A4U8UIH7</accession>
<feature type="transmembrane region" description="Helical" evidence="1">
    <location>
        <begin position="21"/>
        <end position="45"/>
    </location>
</feature>